<organism evidence="7 8">
    <name type="scientific">Heracleum sosnowskyi</name>
    <dbReference type="NCBI Taxonomy" id="360622"/>
    <lineage>
        <taxon>Eukaryota</taxon>
        <taxon>Viridiplantae</taxon>
        <taxon>Streptophyta</taxon>
        <taxon>Embryophyta</taxon>
        <taxon>Tracheophyta</taxon>
        <taxon>Spermatophyta</taxon>
        <taxon>Magnoliopsida</taxon>
        <taxon>eudicotyledons</taxon>
        <taxon>Gunneridae</taxon>
        <taxon>Pentapetalae</taxon>
        <taxon>asterids</taxon>
        <taxon>campanulids</taxon>
        <taxon>Apiales</taxon>
        <taxon>Apiaceae</taxon>
        <taxon>Apioideae</taxon>
        <taxon>apioid superclade</taxon>
        <taxon>Tordylieae</taxon>
        <taxon>Tordyliinae</taxon>
        <taxon>Heracleum</taxon>
    </lineage>
</organism>
<accession>A0AAD8IG93</accession>
<evidence type="ECO:0000256" key="2">
    <source>
        <dbReference type="ARBA" id="ARBA00023015"/>
    </source>
</evidence>
<feature type="domain" description="TF-B3" evidence="6">
    <location>
        <begin position="9"/>
        <end position="103"/>
    </location>
</feature>
<dbReference type="InterPro" id="IPR050655">
    <property type="entry name" value="Plant_B3_domain"/>
</dbReference>
<dbReference type="Pfam" id="PF02362">
    <property type="entry name" value="B3"/>
    <property type="match status" value="2"/>
</dbReference>
<reference evidence="7" key="1">
    <citation type="submission" date="2023-02" db="EMBL/GenBank/DDBJ databases">
        <title>Genome of toxic invasive species Heracleum sosnowskyi carries increased number of genes despite the absence of recent whole-genome duplications.</title>
        <authorList>
            <person name="Schelkunov M."/>
            <person name="Shtratnikova V."/>
            <person name="Makarenko M."/>
            <person name="Klepikova A."/>
            <person name="Omelchenko D."/>
            <person name="Novikova G."/>
            <person name="Obukhova E."/>
            <person name="Bogdanov V."/>
            <person name="Penin A."/>
            <person name="Logacheva M."/>
        </authorList>
    </citation>
    <scope>NUCLEOTIDE SEQUENCE</scope>
    <source>
        <strain evidence="7">Hsosn_3</strain>
        <tissue evidence="7">Leaf</tissue>
    </source>
</reference>
<protein>
    <recommendedName>
        <fullName evidence="6">TF-B3 domain-containing protein</fullName>
    </recommendedName>
</protein>
<dbReference type="CDD" id="cd10017">
    <property type="entry name" value="B3_DNA"/>
    <property type="match status" value="2"/>
</dbReference>
<comment type="caution">
    <text evidence="7">The sequence shown here is derived from an EMBL/GenBank/DDBJ whole genome shotgun (WGS) entry which is preliminary data.</text>
</comment>
<evidence type="ECO:0000256" key="5">
    <source>
        <dbReference type="ARBA" id="ARBA00023242"/>
    </source>
</evidence>
<keyword evidence="2" id="KW-0805">Transcription regulation</keyword>
<gene>
    <name evidence="7" type="ORF">POM88_021100</name>
</gene>
<reference evidence="7" key="2">
    <citation type="submission" date="2023-05" db="EMBL/GenBank/DDBJ databases">
        <authorList>
            <person name="Schelkunov M.I."/>
        </authorList>
    </citation>
    <scope>NUCLEOTIDE SEQUENCE</scope>
    <source>
        <strain evidence="7">Hsosn_3</strain>
        <tissue evidence="7">Leaf</tissue>
    </source>
</reference>
<evidence type="ECO:0000259" key="6">
    <source>
        <dbReference type="PROSITE" id="PS50863"/>
    </source>
</evidence>
<dbReference type="SMART" id="SM01019">
    <property type="entry name" value="B3"/>
    <property type="match status" value="2"/>
</dbReference>
<keyword evidence="4" id="KW-0804">Transcription</keyword>
<evidence type="ECO:0000256" key="1">
    <source>
        <dbReference type="ARBA" id="ARBA00004123"/>
    </source>
</evidence>
<keyword evidence="5" id="KW-0539">Nucleus</keyword>
<feature type="domain" description="TF-B3" evidence="6">
    <location>
        <begin position="155"/>
        <end position="249"/>
    </location>
</feature>
<dbReference type="EMBL" id="JAUIZM010000005">
    <property type="protein sequence ID" value="KAK1383365.1"/>
    <property type="molecule type" value="Genomic_DNA"/>
</dbReference>
<dbReference type="InterPro" id="IPR003340">
    <property type="entry name" value="B3_DNA-bd"/>
</dbReference>
<keyword evidence="3" id="KW-0238">DNA-binding</keyword>
<comment type="subcellular location">
    <subcellularLocation>
        <location evidence="1">Nucleus</location>
    </subcellularLocation>
</comment>
<dbReference type="PROSITE" id="PS50863">
    <property type="entry name" value="B3"/>
    <property type="match status" value="2"/>
</dbReference>
<evidence type="ECO:0000256" key="3">
    <source>
        <dbReference type="ARBA" id="ARBA00023125"/>
    </source>
</evidence>
<dbReference type="Gene3D" id="2.40.330.10">
    <property type="entry name" value="DNA-binding pseudobarrel domain"/>
    <property type="match status" value="2"/>
</dbReference>
<evidence type="ECO:0000313" key="8">
    <source>
        <dbReference type="Proteomes" id="UP001237642"/>
    </source>
</evidence>
<dbReference type="AlphaFoldDB" id="A0AAD8IG93"/>
<dbReference type="InterPro" id="IPR015300">
    <property type="entry name" value="DNA-bd_pseudobarrel_sf"/>
</dbReference>
<sequence length="250" mass="28643">MGRRPPARKPSFMKILVGDFSDKLMIPPKFVRLHRGTLPRKCRLRPSHTQDSWRVRTKQIDNFLYFSKGWRKFARYQSLESGDLLVFRYAQDSEFCVDMFDKSCCSKEPVTSQNVNSGRATSPAVVSCKEKAVNPKTPAPNTAEELMASSEFPTFHMIMRPIYVKSGGYLHMPLDFTTMHLEDSTREVKIEVPDKTWTIGIARDGCSRRLTRGWGQIVREKALKVDDVCVFQLTNAKDYTLKLTIFSSTS</sequence>
<dbReference type="Proteomes" id="UP001237642">
    <property type="component" value="Unassembled WGS sequence"/>
</dbReference>
<proteinExistence type="predicted"/>
<dbReference type="SUPFAM" id="SSF101936">
    <property type="entry name" value="DNA-binding pseudobarrel domain"/>
    <property type="match status" value="2"/>
</dbReference>
<dbReference type="GO" id="GO:0005634">
    <property type="term" value="C:nucleus"/>
    <property type="evidence" value="ECO:0007669"/>
    <property type="project" value="UniProtKB-SubCell"/>
</dbReference>
<evidence type="ECO:0000313" key="7">
    <source>
        <dbReference type="EMBL" id="KAK1383365.1"/>
    </source>
</evidence>
<name>A0AAD8IG93_9APIA</name>
<dbReference type="PANTHER" id="PTHR31920">
    <property type="entry name" value="B3 DOMAIN-CONTAINING"/>
    <property type="match status" value="1"/>
</dbReference>
<evidence type="ECO:0000256" key="4">
    <source>
        <dbReference type="ARBA" id="ARBA00023163"/>
    </source>
</evidence>
<dbReference type="GO" id="GO:0003677">
    <property type="term" value="F:DNA binding"/>
    <property type="evidence" value="ECO:0007669"/>
    <property type="project" value="UniProtKB-KW"/>
</dbReference>
<dbReference type="PANTHER" id="PTHR31920:SF135">
    <property type="entry name" value="B3 DOMAIN-CONTAINING PROTEIN OS03G0621600-RELATED"/>
    <property type="match status" value="1"/>
</dbReference>
<keyword evidence="8" id="KW-1185">Reference proteome</keyword>